<sequence>MLCTIAPRLVWMRSSLEDMGVTRGSVQSLAPERGEYQNSESLRIISSTTTRVVMLAMPVREFGVQVVEVLINTNRDKMQGDSGPGEHGTIARPMTGYNLENLSIEQSVQRETIEITNRTPLDGMKIRTELQKLESSLRICHEDVALLQELNTELLPESNIPTLQDATIHAILAQSISGFADSIPLKSNSDIFPPEPISDINHMLQVTEAWIQTSEAALSFLTECKKETIKHITGSTEIMQSIDKGICAVCEEAEVDTYFVSTESQSRQFAESVKADILNLNKIWARESDQLKSEVNDLEDLIIVPDSSIKALEHDTEMVENRFVAAVMTQEVLERDEKPIGVLAAMLAKDNTLKVLEDIYQGQLLRGSEEYT</sequence>
<proteinExistence type="predicted"/>
<accession>A0A9P5BK73</accession>
<reference evidence="1" key="1">
    <citation type="submission" date="2020-01" db="EMBL/GenBank/DDBJ databases">
        <title>Identification and distribution of gene clusters putatively required for synthesis of sphingolipid metabolism inhibitors in phylogenetically diverse species of the filamentous fungus Fusarium.</title>
        <authorList>
            <person name="Kim H.-S."/>
            <person name="Busman M."/>
            <person name="Brown D.W."/>
            <person name="Divon H."/>
            <person name="Uhlig S."/>
            <person name="Proctor R.H."/>
        </authorList>
    </citation>
    <scope>NUCLEOTIDE SEQUENCE</scope>
    <source>
        <strain evidence="1">NRRL 31653</strain>
    </source>
</reference>
<dbReference type="EMBL" id="LUFC02000104">
    <property type="protein sequence ID" value="KAF4501895.1"/>
    <property type="molecule type" value="Genomic_DNA"/>
</dbReference>
<protein>
    <submittedName>
        <fullName evidence="1">Uncharacterized protein</fullName>
    </submittedName>
</protein>
<dbReference type="Proteomes" id="UP000737391">
    <property type="component" value="Unassembled WGS sequence"/>
</dbReference>
<organism evidence="1 2">
    <name type="scientific">Fusarium agapanthi</name>
    <dbReference type="NCBI Taxonomy" id="1803897"/>
    <lineage>
        <taxon>Eukaryota</taxon>
        <taxon>Fungi</taxon>
        <taxon>Dikarya</taxon>
        <taxon>Ascomycota</taxon>
        <taxon>Pezizomycotina</taxon>
        <taxon>Sordariomycetes</taxon>
        <taxon>Hypocreomycetidae</taxon>
        <taxon>Hypocreales</taxon>
        <taxon>Nectriaceae</taxon>
        <taxon>Fusarium</taxon>
        <taxon>Fusarium fujikuroi species complex</taxon>
    </lineage>
</organism>
<evidence type="ECO:0000313" key="1">
    <source>
        <dbReference type="EMBL" id="KAF4501895.1"/>
    </source>
</evidence>
<comment type="caution">
    <text evidence="1">The sequence shown here is derived from an EMBL/GenBank/DDBJ whole genome shotgun (WGS) entry which is preliminary data.</text>
</comment>
<keyword evidence="2" id="KW-1185">Reference proteome</keyword>
<dbReference type="AlphaFoldDB" id="A0A9P5BK73"/>
<dbReference type="OrthoDB" id="10325259at2759"/>
<gene>
    <name evidence="1" type="ORF">FAGAP_1866</name>
</gene>
<name>A0A9P5BK73_9HYPO</name>
<evidence type="ECO:0000313" key="2">
    <source>
        <dbReference type="Proteomes" id="UP000737391"/>
    </source>
</evidence>